<organism evidence="1 2">
    <name type="scientific">Dipteronia dyeriana</name>
    <dbReference type="NCBI Taxonomy" id="168575"/>
    <lineage>
        <taxon>Eukaryota</taxon>
        <taxon>Viridiplantae</taxon>
        <taxon>Streptophyta</taxon>
        <taxon>Embryophyta</taxon>
        <taxon>Tracheophyta</taxon>
        <taxon>Spermatophyta</taxon>
        <taxon>Magnoliopsida</taxon>
        <taxon>eudicotyledons</taxon>
        <taxon>Gunneridae</taxon>
        <taxon>Pentapetalae</taxon>
        <taxon>rosids</taxon>
        <taxon>malvids</taxon>
        <taxon>Sapindales</taxon>
        <taxon>Sapindaceae</taxon>
        <taxon>Hippocastanoideae</taxon>
        <taxon>Acereae</taxon>
        <taxon>Dipteronia</taxon>
    </lineage>
</organism>
<keyword evidence="2" id="KW-1185">Reference proteome</keyword>
<dbReference type="AlphaFoldDB" id="A0AAD9TKC5"/>
<reference evidence="1" key="1">
    <citation type="journal article" date="2023" name="Plant J.">
        <title>Genome sequences and population genomics provide insights into the demographic history, inbreeding, and mutation load of two 'living fossil' tree species of Dipteronia.</title>
        <authorList>
            <person name="Feng Y."/>
            <person name="Comes H.P."/>
            <person name="Chen J."/>
            <person name="Zhu S."/>
            <person name="Lu R."/>
            <person name="Zhang X."/>
            <person name="Li P."/>
            <person name="Qiu J."/>
            <person name="Olsen K.M."/>
            <person name="Qiu Y."/>
        </authorList>
    </citation>
    <scope>NUCLEOTIDE SEQUENCE</scope>
    <source>
        <strain evidence="1">KIB01</strain>
    </source>
</reference>
<accession>A0AAD9TKC5</accession>
<dbReference type="EMBL" id="JANJYI010000009">
    <property type="protein sequence ID" value="KAK2637377.1"/>
    <property type="molecule type" value="Genomic_DNA"/>
</dbReference>
<protein>
    <submittedName>
        <fullName evidence="1">Uncharacterized protein</fullName>
    </submittedName>
</protein>
<proteinExistence type="predicted"/>
<sequence length="195" mass="21652">MESELEKDRPLLWAENRWIRGRKRCRIARCCGVRSTMYRVRSVVQVDLIQGAIGSGLGYGGQLASHISAQCSLFLCEWSVYHQKHHSVAGLLRVNQNFGFTSRLSTTFTKYAMHHPILVIVQFQCYFNVMHLAECVLKASDSGKRLCQAYFSCSPSISLSLTVTVYVLSSGLNIGLPQGTRTDGTEVTGDDLGIA</sequence>
<dbReference type="Proteomes" id="UP001280121">
    <property type="component" value="Unassembled WGS sequence"/>
</dbReference>
<evidence type="ECO:0000313" key="2">
    <source>
        <dbReference type="Proteomes" id="UP001280121"/>
    </source>
</evidence>
<name>A0AAD9TKC5_9ROSI</name>
<gene>
    <name evidence="1" type="ORF">Ddye_032169</name>
</gene>
<comment type="caution">
    <text evidence="1">The sequence shown here is derived from an EMBL/GenBank/DDBJ whole genome shotgun (WGS) entry which is preliminary data.</text>
</comment>
<evidence type="ECO:0000313" key="1">
    <source>
        <dbReference type="EMBL" id="KAK2637377.1"/>
    </source>
</evidence>